<protein>
    <submittedName>
        <fullName evidence="2">Uncharacterized protein</fullName>
    </submittedName>
</protein>
<dbReference type="Proteomes" id="UP001196413">
    <property type="component" value="Unassembled WGS sequence"/>
</dbReference>
<evidence type="ECO:0000313" key="2">
    <source>
        <dbReference type="EMBL" id="KAJ1350596.1"/>
    </source>
</evidence>
<name>A0AAD5MML1_PARTN</name>
<dbReference type="AlphaFoldDB" id="A0AAD5MML1"/>
<evidence type="ECO:0000313" key="3">
    <source>
        <dbReference type="Proteomes" id="UP001196413"/>
    </source>
</evidence>
<sequence>MPKLEDVAEWRVMLGVVRLEISPTTSQYSPAINIERITELPSLPILEITRKRARPVFYDVREVCKILMQARRQSKARRSGTSTTKRRKNL</sequence>
<keyword evidence="3" id="KW-1185">Reference proteome</keyword>
<dbReference type="EMBL" id="JAHQIW010000899">
    <property type="protein sequence ID" value="KAJ1350596.1"/>
    <property type="molecule type" value="Genomic_DNA"/>
</dbReference>
<comment type="caution">
    <text evidence="2">The sequence shown here is derived from an EMBL/GenBank/DDBJ whole genome shotgun (WGS) entry which is preliminary data.</text>
</comment>
<accession>A0AAD5MML1</accession>
<feature type="region of interest" description="Disordered" evidence="1">
    <location>
        <begin position="71"/>
        <end position="90"/>
    </location>
</feature>
<evidence type="ECO:0000256" key="1">
    <source>
        <dbReference type="SAM" id="MobiDB-lite"/>
    </source>
</evidence>
<reference evidence="2" key="1">
    <citation type="submission" date="2021-06" db="EMBL/GenBank/DDBJ databases">
        <title>Parelaphostrongylus tenuis whole genome reference sequence.</title>
        <authorList>
            <person name="Garwood T.J."/>
            <person name="Larsen P.A."/>
            <person name="Fountain-Jones N.M."/>
            <person name="Garbe J.R."/>
            <person name="Macchietto M.G."/>
            <person name="Kania S.A."/>
            <person name="Gerhold R.W."/>
            <person name="Richards J.E."/>
            <person name="Wolf T.M."/>
        </authorList>
    </citation>
    <scope>NUCLEOTIDE SEQUENCE</scope>
    <source>
        <strain evidence="2">MNPRO001-30</strain>
        <tissue evidence="2">Meninges</tissue>
    </source>
</reference>
<proteinExistence type="predicted"/>
<gene>
    <name evidence="2" type="ORF">KIN20_006423</name>
</gene>
<organism evidence="2 3">
    <name type="scientific">Parelaphostrongylus tenuis</name>
    <name type="common">Meningeal worm</name>
    <dbReference type="NCBI Taxonomy" id="148309"/>
    <lineage>
        <taxon>Eukaryota</taxon>
        <taxon>Metazoa</taxon>
        <taxon>Ecdysozoa</taxon>
        <taxon>Nematoda</taxon>
        <taxon>Chromadorea</taxon>
        <taxon>Rhabditida</taxon>
        <taxon>Rhabditina</taxon>
        <taxon>Rhabditomorpha</taxon>
        <taxon>Strongyloidea</taxon>
        <taxon>Metastrongylidae</taxon>
        <taxon>Parelaphostrongylus</taxon>
    </lineage>
</organism>
<feature type="compositionally biased region" description="Basic residues" evidence="1">
    <location>
        <begin position="72"/>
        <end position="90"/>
    </location>
</feature>